<feature type="binding site" evidence="7">
    <location>
        <position position="54"/>
    </location>
    <ligand>
        <name>Zn(2+)</name>
        <dbReference type="ChEBI" id="CHEBI:29105"/>
    </ligand>
</feature>
<dbReference type="InterPro" id="IPR015892">
    <property type="entry name" value="Carbonic_anhydrase_CS"/>
</dbReference>
<keyword evidence="3 7" id="KW-0862">Zinc</keyword>
<evidence type="ECO:0000256" key="6">
    <source>
        <dbReference type="ARBA" id="ARBA00048348"/>
    </source>
</evidence>
<dbReference type="Proteomes" id="UP000436027">
    <property type="component" value="Unassembled WGS sequence"/>
</dbReference>
<dbReference type="InterPro" id="IPR036874">
    <property type="entry name" value="Carbonic_anhydrase_sf"/>
</dbReference>
<dbReference type="PANTHER" id="PTHR11002:SF79">
    <property type="entry name" value="CARBONIC ANHYDRASE 2"/>
    <property type="match status" value="1"/>
</dbReference>
<dbReference type="AlphaFoldDB" id="A0A4Y4B890"/>
<dbReference type="InterPro" id="IPR001765">
    <property type="entry name" value="Carbonic_anhydrase"/>
</dbReference>
<dbReference type="EMBL" id="WAAQ01000001">
    <property type="protein sequence ID" value="KAB1886827.1"/>
    <property type="molecule type" value="Genomic_DNA"/>
</dbReference>
<dbReference type="GO" id="GO:0004089">
    <property type="term" value="F:carbonate dehydratase activity"/>
    <property type="evidence" value="ECO:0007669"/>
    <property type="project" value="UniProtKB-EC"/>
</dbReference>
<dbReference type="PROSITE" id="PS00704">
    <property type="entry name" value="PROK_CO2_ANHYDRASE_1"/>
    <property type="match status" value="1"/>
</dbReference>
<dbReference type="EMBL" id="CP118606">
    <property type="protein sequence ID" value="WEF19888.1"/>
    <property type="molecule type" value="Genomic_DNA"/>
</dbReference>
<dbReference type="CDD" id="cd03378">
    <property type="entry name" value="beta_CA_cladeC"/>
    <property type="match status" value="1"/>
</dbReference>
<feature type="binding site" evidence="7">
    <location>
        <position position="52"/>
    </location>
    <ligand>
        <name>Zn(2+)</name>
        <dbReference type="ChEBI" id="CHEBI:29105"/>
    </ligand>
</feature>
<name>A0A4Y4B890_MICMQ</name>
<dbReference type="PANTHER" id="PTHR11002">
    <property type="entry name" value="CARBONIC ANHYDRASE"/>
    <property type="match status" value="1"/>
</dbReference>
<evidence type="ECO:0000256" key="7">
    <source>
        <dbReference type="PIRSR" id="PIRSR601765-1"/>
    </source>
</evidence>
<dbReference type="Proteomes" id="UP000317410">
    <property type="component" value="Unassembled WGS sequence"/>
</dbReference>
<dbReference type="Gene3D" id="3.40.1050.10">
    <property type="entry name" value="Carbonic anhydrase"/>
    <property type="match status" value="1"/>
</dbReference>
<comment type="cofactor">
    <cofactor evidence="7">
        <name>Zn(2+)</name>
        <dbReference type="ChEBI" id="CHEBI:29105"/>
    </cofactor>
    <text evidence="7">Binds 1 zinc ion per subunit.</text>
</comment>
<evidence type="ECO:0000313" key="12">
    <source>
        <dbReference type="Proteomes" id="UP000436027"/>
    </source>
</evidence>
<organism evidence="8 11">
    <name type="scientific">Microbacterium maritypicum</name>
    <name type="common">Microbacterium liquefaciens</name>
    <dbReference type="NCBI Taxonomy" id="33918"/>
    <lineage>
        <taxon>Bacteria</taxon>
        <taxon>Bacillati</taxon>
        <taxon>Actinomycetota</taxon>
        <taxon>Actinomycetes</taxon>
        <taxon>Micrococcales</taxon>
        <taxon>Microbacteriaceae</taxon>
        <taxon>Microbacterium</taxon>
    </lineage>
</organism>
<evidence type="ECO:0000256" key="4">
    <source>
        <dbReference type="ARBA" id="ARBA00023239"/>
    </source>
</evidence>
<comment type="similarity">
    <text evidence="1">Belongs to the beta-class carbonic anhydrase family.</text>
</comment>
<reference evidence="10" key="3">
    <citation type="submission" date="2023-02" db="EMBL/GenBank/DDBJ databases">
        <title>Genome sequence of Microbacterium liquefaciens B1075.</title>
        <authorList>
            <person name="Cao J."/>
            <person name="Li X."/>
        </authorList>
    </citation>
    <scope>NUCLEOTIDE SEQUENCE</scope>
    <source>
        <strain evidence="10">B1075</strain>
    </source>
</reference>
<gene>
    <name evidence="9" type="ORF">F6W70_05205</name>
    <name evidence="8" type="ORF">MLI01_18270</name>
    <name evidence="10" type="ORF">PWF71_11325</name>
</gene>
<dbReference type="SMART" id="SM00947">
    <property type="entry name" value="Pro_CA"/>
    <property type="match status" value="1"/>
</dbReference>
<dbReference type="SUPFAM" id="SSF53056">
    <property type="entry name" value="beta-carbonic anhydrase, cab"/>
    <property type="match status" value="1"/>
</dbReference>
<comment type="catalytic activity">
    <reaction evidence="6">
        <text>hydrogencarbonate + H(+) = CO2 + H2O</text>
        <dbReference type="Rhea" id="RHEA:10748"/>
        <dbReference type="ChEBI" id="CHEBI:15377"/>
        <dbReference type="ChEBI" id="CHEBI:15378"/>
        <dbReference type="ChEBI" id="CHEBI:16526"/>
        <dbReference type="ChEBI" id="CHEBI:17544"/>
        <dbReference type="EC" id="4.2.1.1"/>
    </reaction>
</comment>
<evidence type="ECO:0000256" key="2">
    <source>
        <dbReference type="ARBA" id="ARBA00012925"/>
    </source>
</evidence>
<evidence type="ECO:0000256" key="5">
    <source>
        <dbReference type="ARBA" id="ARBA00024993"/>
    </source>
</evidence>
<feature type="binding site" evidence="7">
    <location>
        <position position="105"/>
    </location>
    <ligand>
        <name>Zn(2+)</name>
        <dbReference type="ChEBI" id="CHEBI:29105"/>
    </ligand>
</feature>
<dbReference type="EC" id="4.2.1.1" evidence="2"/>
<comment type="function">
    <text evidence="5">Catalyzes the reversible hydration of carbon dioxide to form bicarbonate.</text>
</comment>
<reference evidence="8 11" key="1">
    <citation type="submission" date="2019-06" db="EMBL/GenBank/DDBJ databases">
        <title>Whole genome shotgun sequence of Microbacterium liquefaciens NBRC 15037.</title>
        <authorList>
            <person name="Hosoyama A."/>
            <person name="Uohara A."/>
            <person name="Ohji S."/>
            <person name="Ichikawa N."/>
        </authorList>
    </citation>
    <scope>NUCLEOTIDE SEQUENCE [LARGE SCALE GENOMIC DNA]</scope>
    <source>
        <strain evidence="8 11">NBRC 15037</strain>
    </source>
</reference>
<dbReference type="GeneID" id="87016302"/>
<dbReference type="EMBL" id="BJNQ01000010">
    <property type="protein sequence ID" value="GEC75682.1"/>
    <property type="molecule type" value="Genomic_DNA"/>
</dbReference>
<keyword evidence="7" id="KW-0479">Metal-binding</keyword>
<evidence type="ECO:0000313" key="11">
    <source>
        <dbReference type="Proteomes" id="UP000317410"/>
    </source>
</evidence>
<evidence type="ECO:0000256" key="1">
    <source>
        <dbReference type="ARBA" id="ARBA00006217"/>
    </source>
</evidence>
<proteinExistence type="inferred from homology"/>
<dbReference type="GO" id="GO:0015976">
    <property type="term" value="P:carbon utilization"/>
    <property type="evidence" value="ECO:0007669"/>
    <property type="project" value="InterPro"/>
</dbReference>
<accession>A0A4Y4B890</accession>
<dbReference type="GO" id="GO:0008270">
    <property type="term" value="F:zinc ion binding"/>
    <property type="evidence" value="ECO:0007669"/>
    <property type="project" value="InterPro"/>
</dbReference>
<protein>
    <recommendedName>
        <fullName evidence="2">carbonic anhydrase</fullName>
        <ecNumber evidence="2">4.2.1.1</ecNumber>
    </recommendedName>
</protein>
<evidence type="ECO:0000313" key="8">
    <source>
        <dbReference type="EMBL" id="GEC75682.1"/>
    </source>
</evidence>
<sequence length="229" mass="23993">MTHPLTPTAAWKQMQDGNRRFVQDEPRHPNQDVARRKDLTAAQHPVATLFGCSDSRLAAEIIFDLGLGDLFVVRNAGQVIGESIVASLEYAVAVLEVPLIVVLAHDSCGAVRAAIDGTAIDAAPLPPHIWKLIAPIVPAARKVLAESGGTTVAEIDSELVGIEHLRNTVSDLLQSSEIISDAVSAGRLGIVGANYRLAEGTAVPVITVGIDADGVTTEGTDPATKEGSE</sequence>
<dbReference type="Pfam" id="PF00484">
    <property type="entry name" value="Pro_CA"/>
    <property type="match status" value="1"/>
</dbReference>
<evidence type="ECO:0000256" key="3">
    <source>
        <dbReference type="ARBA" id="ARBA00022833"/>
    </source>
</evidence>
<dbReference type="RefSeq" id="WP_017828705.1">
    <property type="nucleotide sequence ID" value="NZ_BAAAIN010000002.1"/>
</dbReference>
<dbReference type="Proteomes" id="UP001214756">
    <property type="component" value="Chromosome"/>
</dbReference>
<evidence type="ECO:0000313" key="10">
    <source>
        <dbReference type="EMBL" id="WEF19888.1"/>
    </source>
</evidence>
<reference evidence="9 12" key="2">
    <citation type="submission" date="2019-09" db="EMBL/GenBank/DDBJ databases">
        <title>Whole genome sequencing of Microbacterium maritypicum.</title>
        <authorList>
            <person name="Lenchi N."/>
        </authorList>
    </citation>
    <scope>NUCLEOTIDE SEQUENCE [LARGE SCALE GENOMIC DNA]</scope>
    <source>
        <strain evidence="9 12">DSM 12512</strain>
    </source>
</reference>
<evidence type="ECO:0000313" key="9">
    <source>
        <dbReference type="EMBL" id="KAB1886827.1"/>
    </source>
</evidence>
<keyword evidence="4" id="KW-0456">Lyase</keyword>
<feature type="binding site" evidence="7">
    <location>
        <position position="108"/>
    </location>
    <ligand>
        <name>Zn(2+)</name>
        <dbReference type="ChEBI" id="CHEBI:29105"/>
    </ligand>
</feature>